<dbReference type="GO" id="GO:0050580">
    <property type="term" value="F:2,5-didehydrogluconate reductase activity"/>
    <property type="evidence" value="ECO:0007669"/>
    <property type="project" value="UniProtKB-EC"/>
</dbReference>
<dbReference type="AlphaFoldDB" id="A0A080N376"/>
<reference evidence="8 9" key="1">
    <citation type="journal article" date="2014" name="Appl. Environ. Microbiol.">
        <title>Genomic encyclopedia of type strains of the genus Bifidobacterium.</title>
        <authorList>
            <person name="Milani C."/>
            <person name="Lugli G.A."/>
            <person name="Duranti S."/>
            <person name="Turroni F."/>
            <person name="Bottacini F."/>
            <person name="Mangifesta M."/>
            <person name="Sanchez B."/>
            <person name="Viappiani A."/>
            <person name="Mancabelli L."/>
            <person name="Taminiau B."/>
            <person name="Delcenserie V."/>
            <person name="Barrangou R."/>
            <person name="Margolles A."/>
            <person name="van Sinderen D."/>
            <person name="Ventura M."/>
        </authorList>
    </citation>
    <scope>NUCLEOTIDE SEQUENCE [LARGE SCALE GENOMIC DNA]</scope>
    <source>
        <strain evidence="8 9">DSM 19703</strain>
    </source>
</reference>
<comment type="similarity">
    <text evidence="1">Belongs to the aldo/keto reductase family.</text>
</comment>
<evidence type="ECO:0000259" key="7">
    <source>
        <dbReference type="Pfam" id="PF00248"/>
    </source>
</evidence>
<dbReference type="eggNOG" id="COG0656">
    <property type="taxonomic scope" value="Bacteria"/>
</dbReference>
<dbReference type="InterPro" id="IPR018170">
    <property type="entry name" value="Aldo/ket_reductase_CS"/>
</dbReference>
<keyword evidence="9" id="KW-1185">Reference proteome</keyword>
<dbReference type="FunFam" id="3.20.20.100:FF:000002">
    <property type="entry name" value="2,5-diketo-D-gluconic acid reductase A"/>
    <property type="match status" value="1"/>
</dbReference>
<evidence type="ECO:0000256" key="1">
    <source>
        <dbReference type="ARBA" id="ARBA00007905"/>
    </source>
</evidence>
<dbReference type="InterPro" id="IPR020471">
    <property type="entry name" value="AKR"/>
</dbReference>
<comment type="caution">
    <text evidence="8">The sequence shown here is derived from an EMBL/GenBank/DDBJ whole genome shotgun (WGS) entry which is preliminary data.</text>
</comment>
<dbReference type="InterPro" id="IPR036812">
    <property type="entry name" value="NAD(P)_OxRdtase_dom_sf"/>
</dbReference>
<dbReference type="EC" id="1.1.1.274" evidence="8"/>
<evidence type="ECO:0000256" key="6">
    <source>
        <dbReference type="PIRSR" id="PIRSR000097-3"/>
    </source>
</evidence>
<sequence length="297" mass="33222">MMDQSNDVHMRELRPVKVLGAIDPRVAYNGFELPAIGFGTAGLVGNAGVDVIMGALEVGYRLIDSAFMYENEGIVGKAVRQSSVPRQEIIVTSKLPGRHHSYAEARVAIEESVARTGLDYIDLYLIHWPNPSQGSFVQAWQALIDAREAGLVRHIGVSNFLPGHIERLYRATAVMPEVNQIERHPYFQRHEEMEYDNDHGIITQAWCPLGRANEMLKDPDIVAIARKYGVKVGQVVLRWHEQTGDVAIPKASSEDYQRMNLNVDGFTLDEGDMAALSSLDNPQGSCWGFDSRFHEEF</sequence>
<name>A0A080N376_9BIFI</name>
<dbReference type="EMBL" id="ATLK01000001">
    <property type="protein sequence ID" value="KFF31386.1"/>
    <property type="molecule type" value="Genomic_DNA"/>
</dbReference>
<dbReference type="PROSITE" id="PS00798">
    <property type="entry name" value="ALDOKETO_REDUCTASE_1"/>
    <property type="match status" value="1"/>
</dbReference>
<dbReference type="PIRSF" id="PIRSF000097">
    <property type="entry name" value="AKR"/>
    <property type="match status" value="1"/>
</dbReference>
<dbReference type="Gene3D" id="3.20.20.100">
    <property type="entry name" value="NADP-dependent oxidoreductase domain"/>
    <property type="match status" value="1"/>
</dbReference>
<evidence type="ECO:0000313" key="8">
    <source>
        <dbReference type="EMBL" id="KFF31386.1"/>
    </source>
</evidence>
<keyword evidence="3 8" id="KW-0560">Oxidoreductase</keyword>
<protein>
    <submittedName>
        <fullName evidence="8">2,5-diketo-D-gluconic acid reductase</fullName>
        <ecNumber evidence="8">1.1.1.274</ecNumber>
    </submittedName>
</protein>
<feature type="site" description="Lowers pKa of active site Tyr" evidence="6">
    <location>
        <position position="94"/>
    </location>
</feature>
<feature type="domain" description="NADP-dependent oxidoreductase" evidence="7">
    <location>
        <begin position="36"/>
        <end position="280"/>
    </location>
</feature>
<dbReference type="InterPro" id="IPR023210">
    <property type="entry name" value="NADP_OxRdtase_dom"/>
</dbReference>
<keyword evidence="2" id="KW-0521">NADP</keyword>
<dbReference type="PROSITE" id="PS00062">
    <property type="entry name" value="ALDOKETO_REDUCTASE_2"/>
    <property type="match status" value="1"/>
</dbReference>
<evidence type="ECO:0000313" key="9">
    <source>
        <dbReference type="Proteomes" id="UP000028730"/>
    </source>
</evidence>
<evidence type="ECO:0000256" key="4">
    <source>
        <dbReference type="PIRSR" id="PIRSR000097-1"/>
    </source>
</evidence>
<evidence type="ECO:0000256" key="3">
    <source>
        <dbReference type="ARBA" id="ARBA00023002"/>
    </source>
</evidence>
<dbReference type="Pfam" id="PF00248">
    <property type="entry name" value="Aldo_ket_red"/>
    <property type="match status" value="1"/>
</dbReference>
<feature type="active site" description="Proton donor" evidence="4">
    <location>
        <position position="69"/>
    </location>
</feature>
<evidence type="ECO:0000256" key="2">
    <source>
        <dbReference type="ARBA" id="ARBA00022857"/>
    </source>
</evidence>
<dbReference type="STRING" id="1341695.BBOMB_0735"/>
<proteinExistence type="inferred from homology"/>
<dbReference type="PANTHER" id="PTHR43827:SF3">
    <property type="entry name" value="NADP-DEPENDENT OXIDOREDUCTASE DOMAIN-CONTAINING PROTEIN"/>
    <property type="match status" value="1"/>
</dbReference>
<feature type="binding site" evidence="5">
    <location>
        <position position="127"/>
    </location>
    <ligand>
        <name>substrate</name>
    </ligand>
</feature>
<gene>
    <name evidence="8" type="ORF">BBOMB_0735</name>
</gene>
<dbReference type="Proteomes" id="UP000028730">
    <property type="component" value="Unassembled WGS sequence"/>
</dbReference>
<dbReference type="PANTHER" id="PTHR43827">
    <property type="entry name" value="2,5-DIKETO-D-GLUCONIC ACID REDUCTASE"/>
    <property type="match status" value="1"/>
</dbReference>
<organism evidence="8 9">
    <name type="scientific">Bifidobacterium bombi DSM 19703</name>
    <dbReference type="NCBI Taxonomy" id="1341695"/>
    <lineage>
        <taxon>Bacteria</taxon>
        <taxon>Bacillati</taxon>
        <taxon>Actinomycetota</taxon>
        <taxon>Actinomycetes</taxon>
        <taxon>Bifidobacteriales</taxon>
        <taxon>Bifidobacteriaceae</taxon>
        <taxon>Bifidobacterium</taxon>
    </lineage>
</organism>
<accession>A0A080N376</accession>
<evidence type="ECO:0000256" key="5">
    <source>
        <dbReference type="PIRSR" id="PIRSR000097-2"/>
    </source>
</evidence>
<dbReference type="SUPFAM" id="SSF51430">
    <property type="entry name" value="NAD(P)-linked oxidoreductase"/>
    <property type="match status" value="1"/>
</dbReference>
<dbReference type="PRINTS" id="PR00069">
    <property type="entry name" value="ALDKETRDTASE"/>
</dbReference>